<dbReference type="OrthoDB" id="5154177at2759"/>
<dbReference type="STRING" id="1173701.A0A066XRS7"/>
<dbReference type="Gene3D" id="2.60.120.650">
    <property type="entry name" value="Cupin"/>
    <property type="match status" value="1"/>
</dbReference>
<accession>A0A066XRS7</accession>
<evidence type="ECO:0008006" key="4">
    <source>
        <dbReference type="Google" id="ProtNLM"/>
    </source>
</evidence>
<dbReference type="eggNOG" id="ENOG502RGUW">
    <property type="taxonomic scope" value="Eukaryota"/>
</dbReference>
<comment type="caution">
    <text evidence="2">The sequence shown here is derived from an EMBL/GenBank/DDBJ whole genome shotgun (WGS) entry which is preliminary data.</text>
</comment>
<feature type="region of interest" description="Disordered" evidence="1">
    <location>
        <begin position="1"/>
        <end position="25"/>
    </location>
</feature>
<protein>
    <recommendedName>
        <fullName evidence="4">JmjC domain-containing protein</fullName>
    </recommendedName>
</protein>
<evidence type="ECO:0000313" key="3">
    <source>
        <dbReference type="Proteomes" id="UP000027238"/>
    </source>
</evidence>
<keyword evidence="3" id="KW-1185">Reference proteome</keyword>
<gene>
    <name evidence="2" type="ORF">CSUB01_11680</name>
</gene>
<sequence length="437" mass="48915">MDSTGHTSYEDAKLPTAKQATSTEVTPSVKAGISPIAFASTFEQTIRSKYDGLIQELLSECREAKRHCPSIHTRWFQSLDLLERLFPDGRDIPFAQISTSSDSPNGDVWYTTEEELARVLDEEVPLSRPIVIRPSRPLPSCNGLDEFFALLTSHFKDGTVDVQDMSTESKDPIRMSINEVVRRMAEGSDLKHGRLPINLLNLRFLGQVSPGPSFLNRRRFGIIPAINSRLEAQWNGEAVVGKRGYATILGAREVDLVASTTFSLFAQRGSMAEIHVDNPDGTWVCNLGGLKIWIFPTNRSRDMMELFEKEGDDWVPEAVNIIVLEPGDILVMPPGQIIPHAVLTLADSHMVGGMFLDAHHILDLVEKVLWIANNPAVTNEAIPLQLLKGWEHLRDLFIEREPTEAGRAKFDDLSREMRQLQVHIFSGTGWEMYGVMS</sequence>
<dbReference type="OMA" id="WIANNPA"/>
<proteinExistence type="predicted"/>
<evidence type="ECO:0000256" key="1">
    <source>
        <dbReference type="SAM" id="MobiDB-lite"/>
    </source>
</evidence>
<dbReference type="SUPFAM" id="SSF51197">
    <property type="entry name" value="Clavaminate synthase-like"/>
    <property type="match status" value="1"/>
</dbReference>
<dbReference type="EMBL" id="JMSE01000349">
    <property type="protein sequence ID" value="KDN70414.1"/>
    <property type="molecule type" value="Genomic_DNA"/>
</dbReference>
<dbReference type="HOGENOM" id="CLU_627009_0_0_1"/>
<name>A0A066XRS7_COLSU</name>
<evidence type="ECO:0000313" key="2">
    <source>
        <dbReference type="EMBL" id="KDN70414.1"/>
    </source>
</evidence>
<organism evidence="2 3">
    <name type="scientific">Colletotrichum sublineola</name>
    <name type="common">Sorghum anthracnose fungus</name>
    <dbReference type="NCBI Taxonomy" id="1173701"/>
    <lineage>
        <taxon>Eukaryota</taxon>
        <taxon>Fungi</taxon>
        <taxon>Dikarya</taxon>
        <taxon>Ascomycota</taxon>
        <taxon>Pezizomycotina</taxon>
        <taxon>Sordariomycetes</taxon>
        <taxon>Hypocreomycetidae</taxon>
        <taxon>Glomerellales</taxon>
        <taxon>Glomerellaceae</taxon>
        <taxon>Colletotrichum</taxon>
        <taxon>Colletotrichum graminicola species complex</taxon>
    </lineage>
</organism>
<dbReference type="Proteomes" id="UP000027238">
    <property type="component" value="Unassembled WGS sequence"/>
</dbReference>
<reference evidence="3" key="1">
    <citation type="journal article" date="2014" name="Genome Announc.">
        <title>Draft genome sequence of Colletotrichum sublineola, a destructive pathogen of cultivated sorghum.</title>
        <authorList>
            <person name="Baroncelli R."/>
            <person name="Sanz-Martin J.M."/>
            <person name="Rech G.E."/>
            <person name="Sukno S.A."/>
            <person name="Thon M.R."/>
        </authorList>
    </citation>
    <scope>NUCLEOTIDE SEQUENCE [LARGE SCALE GENOMIC DNA]</scope>
    <source>
        <strain evidence="3">TX430BB</strain>
    </source>
</reference>
<dbReference type="AlphaFoldDB" id="A0A066XRS7"/>